<proteinExistence type="predicted"/>
<name>A0A1R1YBC4_9FUNG</name>
<dbReference type="AlphaFoldDB" id="A0A1R1YBC4"/>
<dbReference type="Proteomes" id="UP000187429">
    <property type="component" value="Unassembled WGS sequence"/>
</dbReference>
<dbReference type="SUPFAM" id="SSF56672">
    <property type="entry name" value="DNA/RNA polymerases"/>
    <property type="match status" value="1"/>
</dbReference>
<dbReference type="PANTHER" id="PTHR24559">
    <property type="entry name" value="TRANSPOSON TY3-I GAG-POL POLYPROTEIN"/>
    <property type="match status" value="1"/>
</dbReference>
<feature type="compositionally biased region" description="Acidic residues" evidence="1">
    <location>
        <begin position="1"/>
        <end position="33"/>
    </location>
</feature>
<accession>A0A1R1YBC4</accession>
<dbReference type="Gene3D" id="3.10.10.10">
    <property type="entry name" value="HIV Type 1 Reverse Transcriptase, subunit A, domain 1"/>
    <property type="match status" value="1"/>
</dbReference>
<organism evidence="2 3">
    <name type="scientific">Smittium culicis</name>
    <dbReference type="NCBI Taxonomy" id="133412"/>
    <lineage>
        <taxon>Eukaryota</taxon>
        <taxon>Fungi</taxon>
        <taxon>Fungi incertae sedis</taxon>
        <taxon>Zoopagomycota</taxon>
        <taxon>Kickxellomycotina</taxon>
        <taxon>Harpellomycetes</taxon>
        <taxon>Harpellales</taxon>
        <taxon>Legeriomycetaceae</taxon>
        <taxon>Smittium</taxon>
    </lineage>
</organism>
<keyword evidence="3" id="KW-1185">Reference proteome</keyword>
<evidence type="ECO:0000256" key="1">
    <source>
        <dbReference type="SAM" id="MobiDB-lite"/>
    </source>
</evidence>
<gene>
    <name evidence="2" type="ORF">AYI69_g4798</name>
</gene>
<reference evidence="3" key="1">
    <citation type="submission" date="2017-01" db="EMBL/GenBank/DDBJ databases">
        <authorList>
            <person name="Wang Y."/>
            <person name="White M."/>
            <person name="Kvist S."/>
            <person name="Moncalvo J.-M."/>
        </authorList>
    </citation>
    <scope>NUCLEOTIDE SEQUENCE [LARGE SCALE GENOMIC DNA]</scope>
    <source>
        <strain evidence="3">ID-206-W2</strain>
    </source>
</reference>
<dbReference type="OrthoDB" id="2435678at2759"/>
<comment type="caution">
    <text evidence="2">The sequence shown here is derived from an EMBL/GenBank/DDBJ whole genome shotgun (WGS) entry which is preliminary data.</text>
</comment>
<dbReference type="InterPro" id="IPR043502">
    <property type="entry name" value="DNA/RNA_pol_sf"/>
</dbReference>
<dbReference type="InterPro" id="IPR053134">
    <property type="entry name" value="RNA-dir_DNA_polymerase"/>
</dbReference>
<sequence length="197" mass="22564">MALQEELEEEGSLGNDSDSDFESETSDSEDQEESIGLFYAAQRQEIISPEENYGEGCKEGIPQEITNLIKEFPENFPKSIEELGEIKDSKFQIDVPEDESPPRCGMRRYAEMEKRIIYEEVSSMLKSGIVRKSTSPLISPVQLVPKSNGKYRFCVDYRKLNSLIPRDKFPLPRIDNCVDKLAHHKYYSTLDCMSGYL</sequence>
<dbReference type="EMBL" id="LSSM01001926">
    <property type="protein sequence ID" value="OMJ23976.1"/>
    <property type="molecule type" value="Genomic_DNA"/>
</dbReference>
<evidence type="ECO:0008006" key="4">
    <source>
        <dbReference type="Google" id="ProtNLM"/>
    </source>
</evidence>
<dbReference type="PANTHER" id="PTHR24559:SF444">
    <property type="entry name" value="REVERSE TRANSCRIPTASE DOMAIN-CONTAINING PROTEIN"/>
    <property type="match status" value="1"/>
</dbReference>
<protein>
    <recommendedName>
        <fullName evidence="4">Transposon Ty3-I Gag-Pol polyprotein</fullName>
    </recommendedName>
</protein>
<evidence type="ECO:0000313" key="2">
    <source>
        <dbReference type="EMBL" id="OMJ23976.1"/>
    </source>
</evidence>
<feature type="region of interest" description="Disordered" evidence="1">
    <location>
        <begin position="1"/>
        <end position="37"/>
    </location>
</feature>
<evidence type="ECO:0000313" key="3">
    <source>
        <dbReference type="Proteomes" id="UP000187429"/>
    </source>
</evidence>
<dbReference type="CDD" id="cd01647">
    <property type="entry name" value="RT_LTR"/>
    <property type="match status" value="1"/>
</dbReference>